<evidence type="ECO:0000313" key="3">
    <source>
        <dbReference type="Proteomes" id="UP000302163"/>
    </source>
</evidence>
<dbReference type="Pfam" id="PF05656">
    <property type="entry name" value="DUF805"/>
    <property type="match status" value="1"/>
</dbReference>
<sequence length="134" mass="15170">MEWYLKVLRNYVGFKGRARRKEYWMFVLINIVIAIALSILDRMLGWEFGENKESGVLASLYSLFVLLPSLAVLCRRLHDTDRSGWWILLGLIPIIGTLVLLVFCCLRGMPGANRFGPDPLEGEGSEPPSSIVSR</sequence>
<dbReference type="EMBL" id="CP040428">
    <property type="protein sequence ID" value="QCT19672.1"/>
    <property type="molecule type" value="Genomic_DNA"/>
</dbReference>
<evidence type="ECO:0000313" key="2">
    <source>
        <dbReference type="EMBL" id="QCT19672.1"/>
    </source>
</evidence>
<organism evidence="2 3">
    <name type="scientific">Jejubacter calystegiae</name>
    <dbReference type="NCBI Taxonomy" id="2579935"/>
    <lineage>
        <taxon>Bacteria</taxon>
        <taxon>Pseudomonadati</taxon>
        <taxon>Pseudomonadota</taxon>
        <taxon>Gammaproteobacteria</taxon>
        <taxon>Enterobacterales</taxon>
        <taxon>Enterobacteriaceae</taxon>
        <taxon>Jejubacter</taxon>
    </lineage>
</organism>
<reference evidence="2 3" key="1">
    <citation type="submission" date="2019-05" db="EMBL/GenBank/DDBJ databases">
        <title>Complete genome sequence of Izhakiella calystegiae KSNA2, an endophyte isolated from beach morning glory (Calystegia soldanella).</title>
        <authorList>
            <person name="Jiang L."/>
            <person name="Jeong J.C."/>
            <person name="Kim C.Y."/>
            <person name="Kim D.H."/>
            <person name="Kim S.W."/>
            <person name="Lee j."/>
        </authorList>
    </citation>
    <scope>NUCLEOTIDE SEQUENCE [LARGE SCALE GENOMIC DNA]</scope>
    <source>
        <strain evidence="2 3">KSNA2</strain>
    </source>
</reference>
<dbReference type="PANTHER" id="PTHR34980">
    <property type="entry name" value="INNER MEMBRANE PROTEIN-RELATED-RELATED"/>
    <property type="match status" value="1"/>
</dbReference>
<dbReference type="GO" id="GO:0005886">
    <property type="term" value="C:plasma membrane"/>
    <property type="evidence" value="ECO:0007669"/>
    <property type="project" value="TreeGrafter"/>
</dbReference>
<dbReference type="PANTHER" id="PTHR34980:SF2">
    <property type="entry name" value="INNER MEMBRANE PROTEIN YHAH-RELATED"/>
    <property type="match status" value="1"/>
</dbReference>
<keyword evidence="1" id="KW-0812">Transmembrane</keyword>
<keyword evidence="3" id="KW-1185">Reference proteome</keyword>
<dbReference type="RefSeq" id="WP_138095553.1">
    <property type="nucleotide sequence ID" value="NZ_CP040428.1"/>
</dbReference>
<proteinExistence type="predicted"/>
<evidence type="ECO:0000256" key="1">
    <source>
        <dbReference type="SAM" id="Phobius"/>
    </source>
</evidence>
<accession>A0A4P8YMD0</accession>
<dbReference type="OrthoDB" id="9812349at2"/>
<feature type="transmembrane region" description="Helical" evidence="1">
    <location>
        <begin position="56"/>
        <end position="74"/>
    </location>
</feature>
<name>A0A4P8YMD0_9ENTR</name>
<feature type="transmembrane region" description="Helical" evidence="1">
    <location>
        <begin position="23"/>
        <end position="44"/>
    </location>
</feature>
<dbReference type="InterPro" id="IPR008523">
    <property type="entry name" value="DUF805"/>
</dbReference>
<keyword evidence="1" id="KW-1133">Transmembrane helix</keyword>
<feature type="transmembrane region" description="Helical" evidence="1">
    <location>
        <begin position="86"/>
        <end position="109"/>
    </location>
</feature>
<dbReference type="Proteomes" id="UP000302163">
    <property type="component" value="Chromosome"/>
</dbReference>
<protein>
    <submittedName>
        <fullName evidence="2">DUF805 domain-containing protein</fullName>
    </submittedName>
</protein>
<keyword evidence="1" id="KW-0472">Membrane</keyword>
<dbReference type="KEGG" id="izh:FEM41_08385"/>
<gene>
    <name evidence="2" type="ORF">FEM41_08385</name>
</gene>
<dbReference type="AlphaFoldDB" id="A0A4P8YMD0"/>